<evidence type="ECO:0000256" key="2">
    <source>
        <dbReference type="RuleBase" id="RU003876"/>
    </source>
</evidence>
<dbReference type="SUPFAM" id="SSF143113">
    <property type="entry name" value="NAP-like"/>
    <property type="match status" value="1"/>
</dbReference>
<comment type="caution">
    <text evidence="4">The sequence shown here is derived from an EMBL/GenBank/DDBJ whole genome shotgun (WGS) entry which is preliminary data.</text>
</comment>
<dbReference type="InterPro" id="IPR002164">
    <property type="entry name" value="NAP_family"/>
</dbReference>
<evidence type="ECO:0000313" key="5">
    <source>
        <dbReference type="Proteomes" id="UP000242525"/>
    </source>
</evidence>
<protein>
    <submittedName>
        <fullName evidence="4">Similar to Saccharomyces cerevisiae YNL246W VPS75 NAP family histone chaperone</fullName>
    </submittedName>
</protein>
<comment type="similarity">
    <text evidence="1 2">Belongs to the nucleosome assembly protein (NAP) family.</text>
</comment>
<dbReference type="PANTHER" id="PTHR11875">
    <property type="entry name" value="TESTIS-SPECIFIC Y-ENCODED PROTEIN"/>
    <property type="match status" value="1"/>
</dbReference>
<accession>A0A0J9XGW3</accession>
<evidence type="ECO:0000313" key="4">
    <source>
        <dbReference type="EMBL" id="CDO56579.1"/>
    </source>
</evidence>
<dbReference type="AlphaFoldDB" id="A0A0J9XGW3"/>
<feature type="region of interest" description="Disordered" evidence="3">
    <location>
        <begin position="228"/>
        <end position="263"/>
    </location>
</feature>
<dbReference type="Gene3D" id="3.30.1120.90">
    <property type="entry name" value="Nucleosome assembly protein"/>
    <property type="match status" value="1"/>
</dbReference>
<name>A0A0J9XGW3_GEOCN</name>
<reference evidence="4" key="1">
    <citation type="submission" date="2014-03" db="EMBL/GenBank/DDBJ databases">
        <authorList>
            <person name="Casaregola S."/>
        </authorList>
    </citation>
    <scope>NUCLEOTIDE SEQUENCE [LARGE SCALE GENOMIC DNA]</scope>
    <source>
        <strain evidence="4">CLIB 918</strain>
    </source>
</reference>
<dbReference type="EMBL" id="CCBN010000015">
    <property type="protein sequence ID" value="CDO56579.1"/>
    <property type="molecule type" value="Genomic_DNA"/>
</dbReference>
<proteinExistence type="inferred from homology"/>
<sequence length="263" mass="29892">MKDNEDLKDEEFSAKLQELAVLSEEHADLELEIQKITHKKLAPFYSRRRQVVRTLPGFWPTALRGCDELADYISYEDDELLDHLVDLHVTYLDDVDEDAATDSQGRKILSRVRFEFEFEDNDFLVDNRIEKTFALVSFAAESDDESDDEAAGPKKKTTQTKYTSVPTKLVWKKHKNLTKGKYGASTNSFFNWFRFAGDGPGDYAGGDEVALTISEVVFPEAEKLYIAGMGKDGDDDDEDDELEDEYDVGSDDEPPKKRVKSSD</sequence>
<dbReference type="GO" id="GO:0006334">
    <property type="term" value="P:nucleosome assembly"/>
    <property type="evidence" value="ECO:0007669"/>
    <property type="project" value="InterPro"/>
</dbReference>
<dbReference type="STRING" id="1173061.A0A0J9XGW3"/>
<dbReference type="InterPro" id="IPR037231">
    <property type="entry name" value="NAP-like_sf"/>
</dbReference>
<feature type="compositionally biased region" description="Basic and acidic residues" evidence="3">
    <location>
        <begin position="253"/>
        <end position="263"/>
    </location>
</feature>
<evidence type="ECO:0000256" key="1">
    <source>
        <dbReference type="ARBA" id="ARBA00009947"/>
    </source>
</evidence>
<dbReference type="Pfam" id="PF00956">
    <property type="entry name" value="NAP"/>
    <property type="match status" value="1"/>
</dbReference>
<gene>
    <name evidence="4" type="ORF">BN980_GECA15s03271g</name>
</gene>
<organism evidence="4 5">
    <name type="scientific">Geotrichum candidum</name>
    <name type="common">Oospora lactis</name>
    <name type="synonym">Dipodascus geotrichum</name>
    <dbReference type="NCBI Taxonomy" id="1173061"/>
    <lineage>
        <taxon>Eukaryota</taxon>
        <taxon>Fungi</taxon>
        <taxon>Dikarya</taxon>
        <taxon>Ascomycota</taxon>
        <taxon>Saccharomycotina</taxon>
        <taxon>Dipodascomycetes</taxon>
        <taxon>Dipodascales</taxon>
        <taxon>Dipodascaceae</taxon>
        <taxon>Geotrichum</taxon>
    </lineage>
</organism>
<keyword evidence="5" id="KW-1185">Reference proteome</keyword>
<dbReference type="Proteomes" id="UP000242525">
    <property type="component" value="Unassembled WGS sequence"/>
</dbReference>
<dbReference type="OrthoDB" id="19419at2759"/>
<feature type="compositionally biased region" description="Acidic residues" evidence="3">
    <location>
        <begin position="233"/>
        <end position="252"/>
    </location>
</feature>
<dbReference type="GO" id="GO:0005634">
    <property type="term" value="C:nucleus"/>
    <property type="evidence" value="ECO:0007669"/>
    <property type="project" value="InterPro"/>
</dbReference>
<evidence type="ECO:0000256" key="3">
    <source>
        <dbReference type="SAM" id="MobiDB-lite"/>
    </source>
</evidence>